<dbReference type="Pfam" id="PF13115">
    <property type="entry name" value="YtkA"/>
    <property type="match status" value="1"/>
</dbReference>
<keyword evidence="1" id="KW-0732">Signal</keyword>
<reference evidence="3 4" key="1">
    <citation type="submission" date="2017-06" db="EMBL/GenBank/DDBJ databases">
        <authorList>
            <consortium name="Pathogen Informatics"/>
        </authorList>
    </citation>
    <scope>NUCLEOTIDE SEQUENCE [LARGE SCALE GENOMIC DNA]</scope>
    <source>
        <strain evidence="3 4">NCTC12149</strain>
    </source>
</reference>
<feature type="signal peptide" evidence="1">
    <location>
        <begin position="1"/>
        <end position="22"/>
    </location>
</feature>
<organism evidence="3 4">
    <name type="scientific">Sphingobacterium mizutaii</name>
    <dbReference type="NCBI Taxonomy" id="1010"/>
    <lineage>
        <taxon>Bacteria</taxon>
        <taxon>Pseudomonadati</taxon>
        <taxon>Bacteroidota</taxon>
        <taxon>Sphingobacteriia</taxon>
        <taxon>Sphingobacteriales</taxon>
        <taxon>Sphingobacteriaceae</taxon>
        <taxon>Sphingobacterium</taxon>
    </lineage>
</organism>
<feature type="domain" description="YtkA-like" evidence="2">
    <location>
        <begin position="159"/>
        <end position="240"/>
    </location>
</feature>
<dbReference type="PROSITE" id="PS51257">
    <property type="entry name" value="PROKAR_LIPOPROTEIN"/>
    <property type="match status" value="1"/>
</dbReference>
<feature type="chain" id="PRO_5042467587" description="YtkA-like domain-containing protein" evidence="1">
    <location>
        <begin position="23"/>
        <end position="261"/>
    </location>
</feature>
<accession>A0AAJ4XEF9</accession>
<sequence>MKNVIYLICWSLFALTMASCQKDDNLENPLEDKKIIAEKTINASKQVQLLADKDLVVGYQNVYVRVLKDGKTNPSDKIEFSPVMDMVTMKHGAPTGKFAFNSSVDAFQGFVVFTMPTANDGTWAIDLKINNETLNIPVVIKPAVTGNVPVKSFTATDNKRYIMALVQPSSPKIGINDLEVMVFWRENMFSFPVVDGLTLDFHPEMTSMNHGSSNNVSPQGSGAGIYKGKVNFSMSGDWRLFFNVKKGETELAKDVFLDVLF</sequence>
<dbReference type="Proteomes" id="UP000215355">
    <property type="component" value="Chromosome 1"/>
</dbReference>
<evidence type="ECO:0000259" key="2">
    <source>
        <dbReference type="Pfam" id="PF13115"/>
    </source>
</evidence>
<dbReference type="InterPro" id="IPR032693">
    <property type="entry name" value="YtkA-like_dom"/>
</dbReference>
<gene>
    <name evidence="3" type="ORF">SAMEA4412673_03618</name>
</gene>
<evidence type="ECO:0000313" key="4">
    <source>
        <dbReference type="Proteomes" id="UP000215355"/>
    </source>
</evidence>
<dbReference type="AlphaFoldDB" id="A0AAJ4XEF9"/>
<dbReference type="RefSeq" id="WP_093099173.1">
    <property type="nucleotide sequence ID" value="NZ_FNGK01000004.1"/>
</dbReference>
<name>A0AAJ4XEF9_9SPHI</name>
<evidence type="ECO:0000313" key="3">
    <source>
        <dbReference type="EMBL" id="SNV60515.1"/>
    </source>
</evidence>
<dbReference type="KEGG" id="smiz:4412673_03618"/>
<dbReference type="EMBL" id="LT906468">
    <property type="protein sequence ID" value="SNV60515.1"/>
    <property type="molecule type" value="Genomic_DNA"/>
</dbReference>
<protein>
    <recommendedName>
        <fullName evidence="2">YtkA-like domain-containing protein</fullName>
    </recommendedName>
</protein>
<evidence type="ECO:0000256" key="1">
    <source>
        <dbReference type="SAM" id="SignalP"/>
    </source>
</evidence>
<proteinExistence type="predicted"/>